<gene>
    <name evidence="4" type="primary">PLA2G4D</name>
    <name evidence="4" type="ORF">AK812_SmicGene27445</name>
</gene>
<feature type="domain" description="C2" evidence="3">
    <location>
        <begin position="674"/>
        <end position="806"/>
    </location>
</feature>
<dbReference type="InterPro" id="IPR011990">
    <property type="entry name" value="TPR-like_helical_dom_sf"/>
</dbReference>
<name>A0A1Q9D6U2_SYMMI</name>
<dbReference type="SMART" id="SM00028">
    <property type="entry name" value="TPR"/>
    <property type="match status" value="8"/>
</dbReference>
<dbReference type="OrthoDB" id="1029639at2759"/>
<dbReference type="Gene3D" id="2.130.10.30">
    <property type="entry name" value="Regulator of chromosome condensation 1/beta-lactamase-inhibitor protein II"/>
    <property type="match status" value="2"/>
</dbReference>
<proteinExistence type="predicted"/>
<dbReference type="CDD" id="cd00030">
    <property type="entry name" value="C2"/>
    <property type="match status" value="2"/>
</dbReference>
<dbReference type="InterPro" id="IPR035892">
    <property type="entry name" value="C2_domain_sf"/>
</dbReference>
<dbReference type="SUPFAM" id="SSF50985">
    <property type="entry name" value="RCC1/BLIP-II"/>
    <property type="match status" value="1"/>
</dbReference>
<dbReference type="PANTHER" id="PTHR47800:SF5">
    <property type="entry name" value="FER-1-LIKE PROTEIN 6"/>
    <property type="match status" value="1"/>
</dbReference>
<dbReference type="PROSITE" id="PS50005">
    <property type="entry name" value="TPR"/>
    <property type="match status" value="1"/>
</dbReference>
<dbReference type="Pfam" id="PF13424">
    <property type="entry name" value="TPR_12"/>
    <property type="match status" value="2"/>
</dbReference>
<organism evidence="4 5">
    <name type="scientific">Symbiodinium microadriaticum</name>
    <name type="common">Dinoflagellate</name>
    <name type="synonym">Zooxanthella microadriatica</name>
    <dbReference type="NCBI Taxonomy" id="2951"/>
    <lineage>
        <taxon>Eukaryota</taxon>
        <taxon>Sar</taxon>
        <taxon>Alveolata</taxon>
        <taxon>Dinophyceae</taxon>
        <taxon>Suessiales</taxon>
        <taxon>Symbiodiniaceae</taxon>
        <taxon>Symbiodinium</taxon>
    </lineage>
</organism>
<dbReference type="Pfam" id="PF00168">
    <property type="entry name" value="C2"/>
    <property type="match status" value="2"/>
</dbReference>
<dbReference type="SMART" id="SM00239">
    <property type="entry name" value="C2"/>
    <property type="match status" value="2"/>
</dbReference>
<evidence type="ECO:0000313" key="4">
    <source>
        <dbReference type="EMBL" id="OLP90903.1"/>
    </source>
</evidence>
<sequence>MGASGSQPAESTSLPSAARSPHAPSNMPVQRTPGQAAKNAPGQGAPGYIYDFVGGGVPVGPETLAVGPSQTSGDSMKRPTFGGSGLMRYSLEVEICSSRGLRNADWMTLGVGGTSDPYCICQVIGAGKTEFRTKTIDNTVEPVWKELSNVDDFFEGDVLLFRVYDEDRGKEDDFLGQVELPTCSVLPNGFRGELRLRKTSADGSDSQEAYLTVAVAILDSHHDPTPPPRADVPQLFRVEIQRAVSLSLDENVETLRLRAQTALGVGKGRLLDACGNVLDAQLPIKNARIQNGDSLTLHMNRVQVQATGVALAAILGDGSVMTWGDACYGGDSRDVQDQLRNVQQIQATHEAFAAICGDGSVVTWGNPFFGGDSSAVQAALKNVQQIASTRYAFAAIVDDGSVVTWSSTGARGCGGDSSAVQDQLKTVQQIQATHYAFAAICGDGSVVTWGDAGLGGSSRAVQAQLKNVKQVQATDNAFAAILHDGSVVTWGGGDGGDGSSVQDQLKNVQQIQATGYAFAAILDDRSVLTWGNAGHGGSSRAVQAQLKNVKQIRAAAFAFAAILDDGSVVTWGSAGNGGNSSAVQDRLKHVQQIQASSGAFAAILGDGSVVTWGDAECGGDSGAVQDQLKNVQQIQANLFAFASIAADGTVVTWGDANYGGDSSAVQGRLKNVQQIQATRNAFAAVLDDGSVVIWGHISSANSDPPPPTPRNADWVPGTNISDPYVKCHLRAGDGRTVSGDKASLRTPTIKNSTDPVWDFSGSLSVPKGAALVLEVLDQDLTGSDFLGRAVVKYEQLSSGNFKVGFFDGLDIKKRLGAQQEKLGFHEQAQKCYSSVDEIHKDANSYLSADGIENLQALARIAKHLMAFDQSLLHLQEARRVSLLLCRAKSLHFAQLLAEMGCLHFALRDFPRAERAYDESDQSLRQLGFGESEHRATVLAGRAGMDLAQQRPGSALQGYEKAVELRSRAGALRSVEGAALLTNRGTARFSTGDCSGAIQDFLEARSLLQHLGAWPTEDGGLEAARKKVFPDSVRVADFAHIIGARRNEGNQDSQATKVWRSGIFKTVDSHLRQGSYLSLVEFAVYTSRCASPGAFAAIWDSTLKFLDNLTPKESAATEALRTYWLEERKDGSGYTACWNIHPSRVQPGSGSGSQSQENWHRRLELLRNLGLALRKQGDVLDAAAVFQEARRIREQLGTLTTPAGARLLTNFGVAVASLGRWHSALESCEEAWRIHEACGTLDSPEGAGLLLNIGCFRQMLGDFTGALRAMEGAREIRSRTGTASSIEAAELLRAMGSVYLAQGEAEKSLSHFQQSMTLRNKLGLKRTVGGGELSRNIGLAQTHRAELGEATKAFDEAIDICYESRSLSKSLGASRVWGLIASLVAAASAVRSTPQMSNTIAVLSEGIEQETPGSAKSKLNKIWYSILEDEGEPGEAPWSIAPLKLMSAVADIPILGHFLKYFFEDLTTTFSWRKDMLYVCPDHPTGTTKAIYRQKPPRQS</sequence>
<dbReference type="InterPro" id="IPR000008">
    <property type="entry name" value="C2_dom"/>
</dbReference>
<protein>
    <submittedName>
        <fullName evidence="4">Cytosolic phospholipase A2 delta</fullName>
    </submittedName>
</protein>
<dbReference type="SUPFAM" id="SSF48452">
    <property type="entry name" value="TPR-like"/>
    <property type="match status" value="2"/>
</dbReference>
<feature type="compositionally biased region" description="Polar residues" evidence="2">
    <location>
        <begin position="1"/>
        <end position="15"/>
    </location>
</feature>
<dbReference type="Gene3D" id="2.60.40.150">
    <property type="entry name" value="C2 domain"/>
    <property type="match status" value="2"/>
</dbReference>
<reference evidence="4 5" key="1">
    <citation type="submission" date="2016-02" db="EMBL/GenBank/DDBJ databases">
        <title>Genome analysis of coral dinoflagellate symbionts highlights evolutionary adaptations to a symbiotic lifestyle.</title>
        <authorList>
            <person name="Aranda M."/>
            <person name="Li Y."/>
            <person name="Liew Y.J."/>
            <person name="Baumgarten S."/>
            <person name="Simakov O."/>
            <person name="Wilson M."/>
            <person name="Piel J."/>
            <person name="Ashoor H."/>
            <person name="Bougouffa S."/>
            <person name="Bajic V.B."/>
            <person name="Ryu T."/>
            <person name="Ravasi T."/>
            <person name="Bayer T."/>
            <person name="Micklem G."/>
            <person name="Kim H."/>
            <person name="Bhak J."/>
            <person name="Lajeunesse T.C."/>
            <person name="Voolstra C.R."/>
        </authorList>
    </citation>
    <scope>NUCLEOTIDE SEQUENCE [LARGE SCALE GENOMIC DNA]</scope>
    <source>
        <strain evidence="4 5">CCMP2467</strain>
    </source>
</reference>
<feature type="region of interest" description="Disordered" evidence="2">
    <location>
        <begin position="1"/>
        <end position="41"/>
    </location>
</feature>
<feature type="domain" description="C2" evidence="3">
    <location>
        <begin position="71"/>
        <end position="196"/>
    </location>
</feature>
<feature type="repeat" description="TPR" evidence="1">
    <location>
        <begin position="1288"/>
        <end position="1321"/>
    </location>
</feature>
<dbReference type="Proteomes" id="UP000186817">
    <property type="component" value="Unassembled WGS sequence"/>
</dbReference>
<keyword evidence="5" id="KW-1185">Reference proteome</keyword>
<dbReference type="SUPFAM" id="SSF49562">
    <property type="entry name" value="C2 domain (Calcium/lipid-binding domain, CaLB)"/>
    <property type="match status" value="2"/>
</dbReference>
<evidence type="ECO:0000256" key="1">
    <source>
        <dbReference type="PROSITE-ProRule" id="PRU00339"/>
    </source>
</evidence>
<dbReference type="GO" id="GO:0010628">
    <property type="term" value="P:positive regulation of gene expression"/>
    <property type="evidence" value="ECO:0007669"/>
    <property type="project" value="TreeGrafter"/>
</dbReference>
<evidence type="ECO:0000313" key="5">
    <source>
        <dbReference type="Proteomes" id="UP000186817"/>
    </source>
</evidence>
<dbReference type="PROSITE" id="PS50004">
    <property type="entry name" value="C2"/>
    <property type="match status" value="2"/>
</dbReference>
<keyword evidence="1" id="KW-0802">TPR repeat</keyword>
<dbReference type="EMBL" id="LSRX01000688">
    <property type="protein sequence ID" value="OLP90903.1"/>
    <property type="molecule type" value="Genomic_DNA"/>
</dbReference>
<accession>A0A1Q9D6U2</accession>
<dbReference type="Gene3D" id="1.25.40.10">
    <property type="entry name" value="Tetratricopeptide repeat domain"/>
    <property type="match status" value="2"/>
</dbReference>
<evidence type="ECO:0000259" key="3">
    <source>
        <dbReference type="PROSITE" id="PS50004"/>
    </source>
</evidence>
<evidence type="ECO:0000256" key="2">
    <source>
        <dbReference type="SAM" id="MobiDB-lite"/>
    </source>
</evidence>
<dbReference type="InterPro" id="IPR009091">
    <property type="entry name" value="RCC1/BLIP-II"/>
</dbReference>
<dbReference type="InterPro" id="IPR019734">
    <property type="entry name" value="TPR_rpt"/>
</dbReference>
<dbReference type="PANTHER" id="PTHR47800">
    <property type="entry name" value="C2 DOMAIN-CONTAINING PROTEIN"/>
    <property type="match status" value="1"/>
</dbReference>
<comment type="caution">
    <text evidence="4">The sequence shown here is derived from an EMBL/GenBank/DDBJ whole genome shotgun (WGS) entry which is preliminary data.</text>
</comment>